<evidence type="ECO:0000256" key="8">
    <source>
        <dbReference type="ARBA" id="ARBA00022989"/>
    </source>
</evidence>
<feature type="transmembrane region" description="Helical" evidence="10">
    <location>
        <begin position="26"/>
        <end position="50"/>
    </location>
</feature>
<dbReference type="Gene3D" id="2.10.70.20">
    <property type="entry name" value="gspk-gspi-gspj complex like domains"/>
    <property type="match status" value="1"/>
</dbReference>
<dbReference type="PANTHER" id="PTHR39583:SF2">
    <property type="entry name" value="TYPE II SECRETION SYSTEM PROTEIN J"/>
    <property type="match status" value="1"/>
</dbReference>
<sequence length="233" mass="26498">MALTIYSRAYQRRARLSAKSRLKQSAFTLIEVLVAMAIFAVMSVGAYQILNQVQRSNQISADSTARMNELQKAMVFMDSDFRQMALRQTRSQGEEPSQALIEWSEYLLDSDQQGVRFSRLGWLNPNQQFNRGEVAKVGYRIKDQVLQRVWWSHPDSPLGEPPIVRSLLQGVESWQMRFYDGESWTQDWESANTLPKAVKVELTLSDYGKISRTYLTTGAVLSGDSIAGSDDNE</sequence>
<dbReference type="SUPFAM" id="SSF54523">
    <property type="entry name" value="Pili subunits"/>
    <property type="match status" value="1"/>
</dbReference>
<gene>
    <name evidence="11" type="primary">gspJ</name>
    <name evidence="11" type="ORF">AB0763_00540</name>
</gene>
<dbReference type="InterPro" id="IPR045584">
    <property type="entry name" value="Pilin-like"/>
</dbReference>
<keyword evidence="4" id="KW-1003">Cell membrane</keyword>
<evidence type="ECO:0000256" key="9">
    <source>
        <dbReference type="ARBA" id="ARBA00023136"/>
    </source>
</evidence>
<dbReference type="RefSeq" id="WP_306101836.1">
    <property type="nucleotide sequence ID" value="NZ_CP162601.1"/>
</dbReference>
<dbReference type="InterPro" id="IPR012902">
    <property type="entry name" value="N_methyl_site"/>
</dbReference>
<evidence type="ECO:0000256" key="6">
    <source>
        <dbReference type="ARBA" id="ARBA00022519"/>
    </source>
</evidence>
<keyword evidence="5" id="KW-0488">Methylation</keyword>
<evidence type="ECO:0000256" key="1">
    <source>
        <dbReference type="ARBA" id="ARBA00004377"/>
    </source>
</evidence>
<name>A0AB39HFT8_9VIBR</name>
<dbReference type="Gene3D" id="3.10.610.10">
    <property type="entry name" value="GSPII I/J protein-like"/>
    <property type="match status" value="1"/>
</dbReference>
<dbReference type="PANTHER" id="PTHR39583">
    <property type="entry name" value="TYPE II SECRETION SYSTEM PROTEIN J-RELATED"/>
    <property type="match status" value="1"/>
</dbReference>
<accession>A0AB39HFT8</accession>
<evidence type="ECO:0000256" key="10">
    <source>
        <dbReference type="SAM" id="Phobius"/>
    </source>
</evidence>
<dbReference type="Pfam" id="PF11612">
    <property type="entry name" value="T2SSJ"/>
    <property type="match status" value="1"/>
</dbReference>
<evidence type="ECO:0000256" key="7">
    <source>
        <dbReference type="ARBA" id="ARBA00022692"/>
    </source>
</evidence>
<dbReference type="Pfam" id="PF07963">
    <property type="entry name" value="N_methyl"/>
    <property type="match status" value="1"/>
</dbReference>
<organism evidence="11">
    <name type="scientific">Vibrio sp. HB236076</name>
    <dbReference type="NCBI Taxonomy" id="3232307"/>
    <lineage>
        <taxon>Bacteria</taxon>
        <taxon>Pseudomonadati</taxon>
        <taxon>Pseudomonadota</taxon>
        <taxon>Gammaproteobacteria</taxon>
        <taxon>Vibrionales</taxon>
        <taxon>Vibrionaceae</taxon>
        <taxon>Vibrio</taxon>
    </lineage>
</organism>
<keyword evidence="6" id="KW-0997">Cell inner membrane</keyword>
<dbReference type="KEGG" id="vih:AB0763_00540"/>
<dbReference type="AlphaFoldDB" id="A0AB39HFT8"/>
<keyword evidence="7 10" id="KW-0812">Transmembrane</keyword>
<proteinExistence type="inferred from homology"/>
<dbReference type="NCBIfam" id="TIGR01711">
    <property type="entry name" value="gspJ"/>
    <property type="match status" value="1"/>
</dbReference>
<evidence type="ECO:0000256" key="3">
    <source>
        <dbReference type="ARBA" id="ARBA00021539"/>
    </source>
</evidence>
<reference evidence="11" key="1">
    <citation type="submission" date="2024-07" db="EMBL/GenBank/DDBJ databases">
        <title>Genome Analysis of a Potential Novel Vibrio Species Secreting pH- and Thermo-stable Alginate Lyase and its Application in Producing Alginate Oligosaccharides.</title>
        <authorList>
            <person name="Huang H."/>
            <person name="Bao K."/>
        </authorList>
    </citation>
    <scope>NUCLEOTIDE SEQUENCE</scope>
    <source>
        <strain evidence="11">HB236076</strain>
    </source>
</reference>
<keyword evidence="8 10" id="KW-1133">Transmembrane helix</keyword>
<dbReference type="EMBL" id="CP162601">
    <property type="protein sequence ID" value="XDK25176.1"/>
    <property type="molecule type" value="Genomic_DNA"/>
</dbReference>
<keyword evidence="9 10" id="KW-0472">Membrane</keyword>
<dbReference type="GO" id="GO:0005886">
    <property type="term" value="C:plasma membrane"/>
    <property type="evidence" value="ECO:0007669"/>
    <property type="project" value="UniProtKB-SubCell"/>
</dbReference>
<dbReference type="GO" id="GO:0015628">
    <property type="term" value="P:protein secretion by the type II secretion system"/>
    <property type="evidence" value="ECO:0007669"/>
    <property type="project" value="InterPro"/>
</dbReference>
<evidence type="ECO:0000313" key="11">
    <source>
        <dbReference type="EMBL" id="XDK25176.1"/>
    </source>
</evidence>
<dbReference type="InterPro" id="IPR010055">
    <property type="entry name" value="T2SS_protein-GspJ"/>
</dbReference>
<protein>
    <recommendedName>
        <fullName evidence="3">Type II secretion system protein J</fullName>
    </recommendedName>
</protein>
<dbReference type="NCBIfam" id="TIGR02532">
    <property type="entry name" value="IV_pilin_GFxxxE"/>
    <property type="match status" value="1"/>
</dbReference>
<evidence type="ECO:0000256" key="4">
    <source>
        <dbReference type="ARBA" id="ARBA00022475"/>
    </source>
</evidence>
<dbReference type="InterPro" id="IPR051621">
    <property type="entry name" value="T2SS_protein_J"/>
</dbReference>
<evidence type="ECO:0000256" key="2">
    <source>
        <dbReference type="ARBA" id="ARBA00011084"/>
    </source>
</evidence>
<dbReference type="GO" id="GO:0015627">
    <property type="term" value="C:type II protein secretion system complex"/>
    <property type="evidence" value="ECO:0007669"/>
    <property type="project" value="InterPro"/>
</dbReference>
<comment type="subcellular location">
    <subcellularLocation>
        <location evidence="1">Cell inner membrane</location>
        <topology evidence="1">Single-pass membrane protein</topology>
    </subcellularLocation>
</comment>
<comment type="similarity">
    <text evidence="2">Belongs to the GSP J family.</text>
</comment>
<evidence type="ECO:0000256" key="5">
    <source>
        <dbReference type="ARBA" id="ARBA00022481"/>
    </source>
</evidence>